<keyword evidence="5" id="KW-0663">Pyridoxal phosphate</keyword>
<dbReference type="GO" id="GO:0003700">
    <property type="term" value="F:DNA-binding transcription factor activity"/>
    <property type="evidence" value="ECO:0007669"/>
    <property type="project" value="InterPro"/>
</dbReference>
<feature type="domain" description="HTH gntR-type" evidence="9">
    <location>
        <begin position="11"/>
        <end position="79"/>
    </location>
</feature>
<dbReference type="AlphaFoldDB" id="A0A3S0V7K8"/>
<comment type="similarity">
    <text evidence="2">In the C-terminal section; belongs to the class-I pyridoxal-phosphate-dependent aminotransferase family.</text>
</comment>
<evidence type="ECO:0000256" key="2">
    <source>
        <dbReference type="ARBA" id="ARBA00005384"/>
    </source>
</evidence>
<dbReference type="EMBL" id="RYZZ01000043">
    <property type="protein sequence ID" value="RUQ25157.1"/>
    <property type="molecule type" value="Genomic_DNA"/>
</dbReference>
<dbReference type="CDD" id="cd07377">
    <property type="entry name" value="WHTH_GntR"/>
    <property type="match status" value="1"/>
</dbReference>
<dbReference type="Pfam" id="PF00392">
    <property type="entry name" value="GntR"/>
    <property type="match status" value="1"/>
</dbReference>
<name>A0A3S0V7K8_9BACI</name>
<dbReference type="Gene3D" id="3.40.640.10">
    <property type="entry name" value="Type I PLP-dependent aspartate aminotransferase-like (Major domain)"/>
    <property type="match status" value="1"/>
</dbReference>
<evidence type="ECO:0000256" key="4">
    <source>
        <dbReference type="ARBA" id="ARBA00022679"/>
    </source>
</evidence>
<evidence type="ECO:0000256" key="5">
    <source>
        <dbReference type="ARBA" id="ARBA00022898"/>
    </source>
</evidence>
<accession>A0A3S0V7K8</accession>
<dbReference type="InterPro" id="IPR036388">
    <property type="entry name" value="WH-like_DNA-bd_sf"/>
</dbReference>
<dbReference type="InterPro" id="IPR015422">
    <property type="entry name" value="PyrdxlP-dep_Trfase_small"/>
</dbReference>
<keyword evidence="6" id="KW-0805">Transcription regulation</keyword>
<dbReference type="PROSITE" id="PS50949">
    <property type="entry name" value="HTH_GNTR"/>
    <property type="match status" value="1"/>
</dbReference>
<proteinExistence type="inferred from homology"/>
<sequence length="479" mass="54315">MKFVLHKESNTPIYQQIYVQIVQRIQGGLMTNGEQLPSLRALADELDVSMLTVRKAYKWLETKGYVFVQAGKGVFIRGKKQTAQQLTDPYGWQHSLAVNVVRSQYLINRQKKYYDFSQAVVYPRLLPTQFLANEMQKMLEKNRMMLATYGPVQGDEELRIEMAKYLKAHQGLTVNPSNLLITSGVQQGIDLIAQTLLKPGDTVIVESPCYGAAVDVFVNKGMKLLPIELDEQGIRPDLLEDVCQKEKPVLLYVNPSFHNPTGTLMSEQRRRELLELAELYHFFIIEDDSFGDIYFDQNIPPNPLKRFDKNGHVIYLKGFSKTLAPGLRVAGMFAEGPVFDWLYAVKAFMDIGSPLITQKAVLPFLRTDRMVIHLEKLRTALQIRRDTTVEIISSLTEGVTFQIPQGGFNLWLALPDFIDPHALLEQAKEDNVSFLPGPACFVQQPENPYIRVSYSLLSDQDLQIGLQKLCKVILQAGTT</sequence>
<evidence type="ECO:0000256" key="1">
    <source>
        <dbReference type="ARBA" id="ARBA00001933"/>
    </source>
</evidence>
<dbReference type="InterPro" id="IPR036390">
    <property type="entry name" value="WH_DNA-bd_sf"/>
</dbReference>
<keyword evidence="8" id="KW-0804">Transcription</keyword>
<dbReference type="OrthoDB" id="9802328at2"/>
<evidence type="ECO:0000256" key="8">
    <source>
        <dbReference type="ARBA" id="ARBA00023163"/>
    </source>
</evidence>
<gene>
    <name evidence="10" type="ORF">ELQ35_20460</name>
</gene>
<evidence type="ECO:0000256" key="3">
    <source>
        <dbReference type="ARBA" id="ARBA00022576"/>
    </source>
</evidence>
<dbReference type="GO" id="GO:0030170">
    <property type="term" value="F:pyridoxal phosphate binding"/>
    <property type="evidence" value="ECO:0007669"/>
    <property type="project" value="InterPro"/>
</dbReference>
<dbReference type="SMART" id="SM00345">
    <property type="entry name" value="HTH_GNTR"/>
    <property type="match status" value="1"/>
</dbReference>
<comment type="caution">
    <text evidence="10">The sequence shown here is derived from an EMBL/GenBank/DDBJ whole genome shotgun (WGS) entry which is preliminary data.</text>
</comment>
<protein>
    <submittedName>
        <fullName evidence="10">PLP-dependent aminotransferase family protein</fullName>
    </submittedName>
</protein>
<evidence type="ECO:0000313" key="10">
    <source>
        <dbReference type="EMBL" id="RUQ25157.1"/>
    </source>
</evidence>
<dbReference type="PANTHER" id="PTHR46577:SF1">
    <property type="entry name" value="HTH-TYPE TRANSCRIPTIONAL REGULATORY PROTEIN GABR"/>
    <property type="match status" value="1"/>
</dbReference>
<dbReference type="Gene3D" id="1.10.10.10">
    <property type="entry name" value="Winged helix-like DNA-binding domain superfamily/Winged helix DNA-binding domain"/>
    <property type="match status" value="1"/>
</dbReference>
<dbReference type="Proteomes" id="UP000267430">
    <property type="component" value="Unassembled WGS sequence"/>
</dbReference>
<keyword evidence="11" id="KW-1185">Reference proteome</keyword>
<dbReference type="InterPro" id="IPR015421">
    <property type="entry name" value="PyrdxlP-dep_Trfase_major"/>
</dbReference>
<dbReference type="Gene3D" id="3.90.1150.10">
    <property type="entry name" value="Aspartate Aminotransferase, domain 1"/>
    <property type="match status" value="1"/>
</dbReference>
<dbReference type="SUPFAM" id="SSF53383">
    <property type="entry name" value="PLP-dependent transferases"/>
    <property type="match status" value="1"/>
</dbReference>
<dbReference type="CDD" id="cd00609">
    <property type="entry name" value="AAT_like"/>
    <property type="match status" value="1"/>
</dbReference>
<dbReference type="RefSeq" id="WP_126867037.1">
    <property type="nucleotide sequence ID" value="NZ_JAUSTX010000011.1"/>
</dbReference>
<dbReference type="InterPro" id="IPR051446">
    <property type="entry name" value="HTH_trans_reg/aminotransferase"/>
</dbReference>
<dbReference type="GO" id="GO:0008483">
    <property type="term" value="F:transaminase activity"/>
    <property type="evidence" value="ECO:0007669"/>
    <property type="project" value="UniProtKB-KW"/>
</dbReference>
<evidence type="ECO:0000256" key="6">
    <source>
        <dbReference type="ARBA" id="ARBA00023015"/>
    </source>
</evidence>
<dbReference type="Pfam" id="PF00155">
    <property type="entry name" value="Aminotran_1_2"/>
    <property type="match status" value="1"/>
</dbReference>
<reference evidence="10 11" key="1">
    <citation type="submission" date="2018-12" db="EMBL/GenBank/DDBJ databases">
        <title>Bacillus chawlae sp. nov., Bacillus glennii sp. nov., and Bacillus saganii sp. nov. Isolated from the Vehicle Assembly Building at Kennedy Space Center where the Viking Spacecraft were Assembled.</title>
        <authorList>
            <person name="Seuylemezian A."/>
            <person name="Vaishampayan P."/>
        </authorList>
    </citation>
    <scope>NUCLEOTIDE SEQUENCE [LARGE SCALE GENOMIC DNA]</scope>
    <source>
        <strain evidence="10 11">L5</strain>
    </source>
</reference>
<evidence type="ECO:0000256" key="7">
    <source>
        <dbReference type="ARBA" id="ARBA00023125"/>
    </source>
</evidence>
<dbReference type="InterPro" id="IPR015424">
    <property type="entry name" value="PyrdxlP-dep_Trfase"/>
</dbReference>
<dbReference type="InterPro" id="IPR000524">
    <property type="entry name" value="Tscrpt_reg_HTH_GntR"/>
</dbReference>
<evidence type="ECO:0000259" key="9">
    <source>
        <dbReference type="PROSITE" id="PS50949"/>
    </source>
</evidence>
<dbReference type="FunFam" id="3.40.640.10:FF:000023">
    <property type="entry name" value="Transcriptional regulator, GntR family"/>
    <property type="match status" value="1"/>
</dbReference>
<keyword evidence="3 10" id="KW-0032">Aminotransferase</keyword>
<keyword evidence="4 10" id="KW-0808">Transferase</keyword>
<evidence type="ECO:0000313" key="11">
    <source>
        <dbReference type="Proteomes" id="UP000267430"/>
    </source>
</evidence>
<dbReference type="InterPro" id="IPR004839">
    <property type="entry name" value="Aminotransferase_I/II_large"/>
</dbReference>
<organism evidence="10 11">
    <name type="scientific">Peribacillus cavernae</name>
    <dbReference type="NCBI Taxonomy" id="1674310"/>
    <lineage>
        <taxon>Bacteria</taxon>
        <taxon>Bacillati</taxon>
        <taxon>Bacillota</taxon>
        <taxon>Bacilli</taxon>
        <taxon>Bacillales</taxon>
        <taxon>Bacillaceae</taxon>
        <taxon>Peribacillus</taxon>
    </lineage>
</organism>
<dbReference type="SUPFAM" id="SSF46785">
    <property type="entry name" value="Winged helix' DNA-binding domain"/>
    <property type="match status" value="1"/>
</dbReference>
<comment type="cofactor">
    <cofactor evidence="1">
        <name>pyridoxal 5'-phosphate</name>
        <dbReference type="ChEBI" id="CHEBI:597326"/>
    </cofactor>
</comment>
<keyword evidence="7" id="KW-0238">DNA-binding</keyword>
<dbReference type="GO" id="GO:0003677">
    <property type="term" value="F:DNA binding"/>
    <property type="evidence" value="ECO:0007669"/>
    <property type="project" value="UniProtKB-KW"/>
</dbReference>
<dbReference type="PANTHER" id="PTHR46577">
    <property type="entry name" value="HTH-TYPE TRANSCRIPTIONAL REGULATORY PROTEIN GABR"/>
    <property type="match status" value="1"/>
</dbReference>